<dbReference type="STRING" id="648996.Theam_0870"/>
<dbReference type="HOGENOM" id="CLU_067743_0_0_0"/>
<evidence type="ECO:0000256" key="1">
    <source>
        <dbReference type="ARBA" id="ARBA00006342"/>
    </source>
</evidence>
<evidence type="ECO:0000256" key="8">
    <source>
        <dbReference type="ARBA" id="ARBA00033183"/>
    </source>
</evidence>
<evidence type="ECO:0000256" key="3">
    <source>
        <dbReference type="ARBA" id="ARBA00022722"/>
    </source>
</evidence>
<dbReference type="InterPro" id="IPR052216">
    <property type="entry name" value="CRISPR_Csm3_endoribonuclease"/>
</dbReference>
<dbReference type="RefSeq" id="WP_013537623.1">
    <property type="nucleotide sequence ID" value="NC_014926.1"/>
</dbReference>
<reference evidence="10" key="1">
    <citation type="submission" date="2011-01" db="EMBL/GenBank/DDBJ databases">
        <title>Complete sequence of chromosome of Thermovibrio ammonificans HB-1.</title>
        <authorList>
            <consortium name="US DOE Joint Genome Institute"/>
            <person name="Lucas S."/>
            <person name="Copeland A."/>
            <person name="Lapidus A."/>
            <person name="Cheng J.-F."/>
            <person name="Goodwin L."/>
            <person name="Pitluck S."/>
            <person name="Davenport K."/>
            <person name="Detter J.C."/>
            <person name="Han C."/>
            <person name="Tapia R."/>
            <person name="Land M."/>
            <person name="Hauser L."/>
            <person name="Kyrpides N."/>
            <person name="Ivanova N."/>
            <person name="Ovchinnikova G."/>
            <person name="Vetriani C."/>
            <person name="Woyke T."/>
        </authorList>
    </citation>
    <scope>NUCLEOTIDE SEQUENCE [LARGE SCALE GENOMIC DNA]</scope>
    <source>
        <strain evidence="10">HB-1</strain>
    </source>
</reference>
<dbReference type="PANTHER" id="PTHR35579:SF3">
    <property type="entry name" value="CRISPR SYSTEM CMS ENDORIBONUCLEASE CSM3"/>
    <property type="match status" value="1"/>
</dbReference>
<dbReference type="PANTHER" id="PTHR35579">
    <property type="entry name" value="CRISPR SYSTEM CMS ENDORIBONUCLEASE CSM3"/>
    <property type="match status" value="1"/>
</dbReference>
<protein>
    <recommendedName>
        <fullName evidence="2">CRISPR system Cms endoribonuclease Csm3</fullName>
    </recommendedName>
    <alternativeName>
        <fullName evidence="8">CRISPR type III A-associated RAMP protein Csm3</fullName>
    </alternativeName>
</protein>
<dbReference type="NCBIfam" id="TIGR02582">
    <property type="entry name" value="cas7_TM1809"/>
    <property type="match status" value="1"/>
</dbReference>
<keyword evidence="7" id="KW-0051">Antiviral defense</keyword>
<dbReference type="GO" id="GO:0004519">
    <property type="term" value="F:endonuclease activity"/>
    <property type="evidence" value="ECO:0007669"/>
    <property type="project" value="UniProtKB-KW"/>
</dbReference>
<comment type="similarity">
    <text evidence="1">Belongs to the CRISPR-associated Csm3 family.</text>
</comment>
<sequence>MSERVQLKKILRLKIKIKIETGLHIGAGNDEIKIGGMDNPVIKDSEGNPYIPGSSIKGRMRMLLELASGLVTDEGELEYKKLSELKNKLGLTEKEFKEGLNILKLFGSSGSDKFNQKEFGKVKITRALFKDAFLEGKDEGKEVTEEKAEVKINRITGTGENPRHTERIIRGTEFKGEILLRVFSEDDEEELKSMIRKGLELIEINGLGGSTSRGYGFVKIEGKDNWEEVFSVDNGK</sequence>
<keyword evidence="6" id="KW-0694">RNA-binding</keyword>
<dbReference type="eggNOG" id="COG1337">
    <property type="taxonomic scope" value="Bacteria"/>
</dbReference>
<proteinExistence type="inferred from homology"/>
<keyword evidence="4" id="KW-0255">Endonuclease</keyword>
<dbReference type="KEGG" id="tam:Theam_0870"/>
<keyword evidence="5" id="KW-0378">Hydrolase</keyword>
<accession>E8T6Q3</accession>
<evidence type="ECO:0000256" key="2">
    <source>
        <dbReference type="ARBA" id="ARBA00022150"/>
    </source>
</evidence>
<evidence type="ECO:0000313" key="11">
    <source>
        <dbReference type="Proteomes" id="UP000006362"/>
    </source>
</evidence>
<gene>
    <name evidence="10" type="ordered locus">Theam_0870</name>
</gene>
<dbReference type="OrthoDB" id="1063910at2"/>
<evidence type="ECO:0000256" key="6">
    <source>
        <dbReference type="ARBA" id="ARBA00022884"/>
    </source>
</evidence>
<evidence type="ECO:0000256" key="4">
    <source>
        <dbReference type="ARBA" id="ARBA00022759"/>
    </source>
</evidence>
<feature type="domain" description="CRISPR type III-associated protein" evidence="9">
    <location>
        <begin position="16"/>
        <end position="219"/>
    </location>
</feature>
<evidence type="ECO:0000259" key="9">
    <source>
        <dbReference type="Pfam" id="PF03787"/>
    </source>
</evidence>
<dbReference type="EMBL" id="CP002444">
    <property type="protein sequence ID" value="ADU96837.1"/>
    <property type="molecule type" value="Genomic_DNA"/>
</dbReference>
<dbReference type="Proteomes" id="UP000006362">
    <property type="component" value="Chromosome"/>
</dbReference>
<evidence type="ECO:0000313" key="10">
    <source>
        <dbReference type="EMBL" id="ADU96837.1"/>
    </source>
</evidence>
<keyword evidence="3" id="KW-0540">Nuclease</keyword>
<evidence type="ECO:0000256" key="5">
    <source>
        <dbReference type="ARBA" id="ARBA00022801"/>
    </source>
</evidence>
<dbReference type="GO" id="GO:0051607">
    <property type="term" value="P:defense response to virus"/>
    <property type="evidence" value="ECO:0007669"/>
    <property type="project" value="UniProtKB-KW"/>
</dbReference>
<dbReference type="InterPro" id="IPR013412">
    <property type="entry name" value="CRISPR-assoc_RAMP_Csm3"/>
</dbReference>
<dbReference type="GO" id="GO:0016787">
    <property type="term" value="F:hydrolase activity"/>
    <property type="evidence" value="ECO:0007669"/>
    <property type="project" value="UniProtKB-KW"/>
</dbReference>
<dbReference type="Pfam" id="PF03787">
    <property type="entry name" value="RAMPs"/>
    <property type="match status" value="1"/>
</dbReference>
<dbReference type="AlphaFoldDB" id="E8T6Q3"/>
<organism evidence="10 11">
    <name type="scientific">Thermovibrio ammonificans (strain DSM 15698 / JCM 12110 / HB-1)</name>
    <dbReference type="NCBI Taxonomy" id="648996"/>
    <lineage>
        <taxon>Bacteria</taxon>
        <taxon>Pseudomonadati</taxon>
        <taxon>Aquificota</taxon>
        <taxon>Aquificia</taxon>
        <taxon>Desulfurobacteriales</taxon>
        <taxon>Desulfurobacteriaceae</taxon>
        <taxon>Thermovibrio</taxon>
    </lineage>
</organism>
<name>E8T6Q3_THEA1</name>
<evidence type="ECO:0000256" key="7">
    <source>
        <dbReference type="ARBA" id="ARBA00023118"/>
    </source>
</evidence>
<dbReference type="InterPro" id="IPR005537">
    <property type="entry name" value="RAMP_III_fam"/>
</dbReference>
<dbReference type="GO" id="GO:0003723">
    <property type="term" value="F:RNA binding"/>
    <property type="evidence" value="ECO:0007669"/>
    <property type="project" value="UniProtKB-KW"/>
</dbReference>
<keyword evidence="11" id="KW-1185">Reference proteome</keyword>